<comment type="caution">
    <text evidence="2">The sequence shown here is derived from an EMBL/GenBank/DDBJ whole genome shotgun (WGS) entry which is preliminary data.</text>
</comment>
<evidence type="ECO:0000256" key="1">
    <source>
        <dbReference type="SAM" id="MobiDB-lite"/>
    </source>
</evidence>
<feature type="region of interest" description="Disordered" evidence="1">
    <location>
        <begin position="66"/>
        <end position="87"/>
    </location>
</feature>
<evidence type="ECO:0000313" key="3">
    <source>
        <dbReference type="Proteomes" id="UP000485058"/>
    </source>
</evidence>
<gene>
    <name evidence="2" type="ORF">HaLaN_31830</name>
</gene>
<proteinExistence type="predicted"/>
<accession>A0A6A0AJD2</accession>
<dbReference type="EMBL" id="BLLF01006839">
    <property type="protein sequence ID" value="GFH32585.1"/>
    <property type="molecule type" value="Genomic_DNA"/>
</dbReference>
<organism evidence="2 3">
    <name type="scientific">Haematococcus lacustris</name>
    <name type="common">Green alga</name>
    <name type="synonym">Haematococcus pluvialis</name>
    <dbReference type="NCBI Taxonomy" id="44745"/>
    <lineage>
        <taxon>Eukaryota</taxon>
        <taxon>Viridiplantae</taxon>
        <taxon>Chlorophyta</taxon>
        <taxon>core chlorophytes</taxon>
        <taxon>Chlorophyceae</taxon>
        <taxon>CS clade</taxon>
        <taxon>Chlamydomonadales</taxon>
        <taxon>Haematococcaceae</taxon>
        <taxon>Haematococcus</taxon>
    </lineage>
</organism>
<keyword evidence="3" id="KW-1185">Reference proteome</keyword>
<feature type="non-terminal residue" evidence="2">
    <location>
        <position position="87"/>
    </location>
</feature>
<name>A0A6A0AJD2_HAELA</name>
<sequence length="87" mass="9724">GMWGAVVQQLQLSPDQARSCWVLAHLHSQWRSRLLEHRALLSQQLAHLLSLPRYGQVYRDPLMTSGSSSALSESQLLSKLDASVAQE</sequence>
<dbReference type="AlphaFoldDB" id="A0A6A0AJD2"/>
<feature type="non-terminal residue" evidence="2">
    <location>
        <position position="1"/>
    </location>
</feature>
<feature type="compositionally biased region" description="Low complexity" evidence="1">
    <location>
        <begin position="66"/>
        <end position="80"/>
    </location>
</feature>
<reference evidence="2 3" key="1">
    <citation type="submission" date="2020-02" db="EMBL/GenBank/DDBJ databases">
        <title>Draft genome sequence of Haematococcus lacustris strain NIES-144.</title>
        <authorList>
            <person name="Morimoto D."/>
            <person name="Nakagawa S."/>
            <person name="Yoshida T."/>
            <person name="Sawayama S."/>
        </authorList>
    </citation>
    <scope>NUCLEOTIDE SEQUENCE [LARGE SCALE GENOMIC DNA]</scope>
    <source>
        <strain evidence="2 3">NIES-144</strain>
    </source>
</reference>
<protein>
    <submittedName>
        <fullName evidence="2">Uncharacterized protein</fullName>
    </submittedName>
</protein>
<evidence type="ECO:0000313" key="2">
    <source>
        <dbReference type="EMBL" id="GFH32585.1"/>
    </source>
</evidence>
<dbReference type="Proteomes" id="UP000485058">
    <property type="component" value="Unassembled WGS sequence"/>
</dbReference>